<accession>A0A4Y2WDK4</accession>
<evidence type="ECO:0000313" key="2">
    <source>
        <dbReference type="Proteomes" id="UP000499080"/>
    </source>
</evidence>
<sequence>MAVRCSHPFIPELRLRLLTSVELRSGSANSSKWFQPLQLLFTRLMEIHSTKLFMIIISRHNQLVYVGLSRVKTLEGLHLTKDKNDFTFHHAKGTTAPNIKEINDEYLRLDRHPLKTLVSQARRFIAVQDDSGNSTSLILTNLNVQSLYAQQHIAEMWRRTRF</sequence>
<dbReference type="Proteomes" id="UP000499080">
    <property type="component" value="Unassembled WGS sequence"/>
</dbReference>
<organism evidence="1 2">
    <name type="scientific">Araneus ventricosus</name>
    <name type="common">Orbweaver spider</name>
    <name type="synonym">Epeira ventricosa</name>
    <dbReference type="NCBI Taxonomy" id="182803"/>
    <lineage>
        <taxon>Eukaryota</taxon>
        <taxon>Metazoa</taxon>
        <taxon>Ecdysozoa</taxon>
        <taxon>Arthropoda</taxon>
        <taxon>Chelicerata</taxon>
        <taxon>Arachnida</taxon>
        <taxon>Araneae</taxon>
        <taxon>Araneomorphae</taxon>
        <taxon>Entelegynae</taxon>
        <taxon>Araneoidea</taxon>
        <taxon>Araneidae</taxon>
        <taxon>Araneus</taxon>
    </lineage>
</organism>
<name>A0A4Y2WDK4_ARAVE</name>
<keyword evidence="2" id="KW-1185">Reference proteome</keyword>
<reference evidence="1 2" key="1">
    <citation type="journal article" date="2019" name="Sci. Rep.">
        <title>Orb-weaving spider Araneus ventricosus genome elucidates the spidroin gene catalogue.</title>
        <authorList>
            <person name="Kono N."/>
            <person name="Nakamura H."/>
            <person name="Ohtoshi R."/>
            <person name="Moran D.A.P."/>
            <person name="Shinohara A."/>
            <person name="Yoshida Y."/>
            <person name="Fujiwara M."/>
            <person name="Mori M."/>
            <person name="Tomita M."/>
            <person name="Arakawa K."/>
        </authorList>
    </citation>
    <scope>NUCLEOTIDE SEQUENCE [LARGE SCALE GENOMIC DNA]</scope>
</reference>
<comment type="caution">
    <text evidence="1">The sequence shown here is derived from an EMBL/GenBank/DDBJ whole genome shotgun (WGS) entry which is preliminary data.</text>
</comment>
<proteinExistence type="predicted"/>
<evidence type="ECO:0000313" key="1">
    <source>
        <dbReference type="EMBL" id="GBO35535.1"/>
    </source>
</evidence>
<protein>
    <submittedName>
        <fullName evidence="1">Uncharacterized protein</fullName>
    </submittedName>
</protein>
<dbReference type="AlphaFoldDB" id="A0A4Y2WDK4"/>
<dbReference type="EMBL" id="BGPR01059516">
    <property type="protein sequence ID" value="GBO35535.1"/>
    <property type="molecule type" value="Genomic_DNA"/>
</dbReference>
<gene>
    <name evidence="1" type="ORF">AVEN_139136_1</name>
</gene>